<evidence type="ECO:0000313" key="2">
    <source>
        <dbReference type="Proteomes" id="UP000011615"/>
    </source>
</evidence>
<dbReference type="InterPro" id="IPR036388">
    <property type="entry name" value="WH-like_DNA-bd_sf"/>
</dbReference>
<dbReference type="eggNOG" id="arCOG00394">
    <property type="taxonomic scope" value="Archaea"/>
</dbReference>
<proteinExistence type="predicted"/>
<dbReference type="STRING" id="1230457.C476_16987"/>
<dbReference type="RefSeq" id="WP_008015133.1">
    <property type="nucleotide sequence ID" value="NZ_AOIT01000080.1"/>
</dbReference>
<organism evidence="1 2">
    <name type="scientific">Natrinema limicola JCM 13563</name>
    <dbReference type="NCBI Taxonomy" id="1230457"/>
    <lineage>
        <taxon>Archaea</taxon>
        <taxon>Methanobacteriati</taxon>
        <taxon>Methanobacteriota</taxon>
        <taxon>Stenosarchaea group</taxon>
        <taxon>Halobacteria</taxon>
        <taxon>Halobacteriales</taxon>
        <taxon>Natrialbaceae</taxon>
        <taxon>Natrinema</taxon>
    </lineage>
</organism>
<accession>M0BZZ5</accession>
<dbReference type="InterPro" id="IPR036390">
    <property type="entry name" value="WH_DNA-bd_sf"/>
</dbReference>
<dbReference type="Proteomes" id="UP000011615">
    <property type="component" value="Unassembled WGS sequence"/>
</dbReference>
<protein>
    <submittedName>
        <fullName evidence="1">Uncharacterized protein</fullName>
    </submittedName>
</protein>
<dbReference type="PATRIC" id="fig|1230457.4.peg.3386"/>
<dbReference type="OrthoDB" id="275628at2157"/>
<gene>
    <name evidence="1" type="ORF">C476_16987</name>
</gene>
<name>M0BZZ5_9EURY</name>
<dbReference type="EMBL" id="AOIT01000080">
    <property type="protein sequence ID" value="ELZ16581.1"/>
    <property type="molecule type" value="Genomic_DNA"/>
</dbReference>
<reference evidence="1 2" key="1">
    <citation type="journal article" date="2014" name="PLoS Genet.">
        <title>Phylogenetically driven sequencing of extremely halophilic archaea reveals strategies for static and dynamic osmo-response.</title>
        <authorList>
            <person name="Becker E.A."/>
            <person name="Seitzer P.M."/>
            <person name="Tritt A."/>
            <person name="Larsen D."/>
            <person name="Krusor M."/>
            <person name="Yao A.I."/>
            <person name="Wu D."/>
            <person name="Madern D."/>
            <person name="Eisen J.A."/>
            <person name="Darling A.E."/>
            <person name="Facciotti M.T."/>
        </authorList>
    </citation>
    <scope>NUCLEOTIDE SEQUENCE [LARGE SCALE GENOMIC DNA]</scope>
    <source>
        <strain evidence="1 2">JCM 13563</strain>
    </source>
</reference>
<comment type="caution">
    <text evidence="1">The sequence shown here is derived from an EMBL/GenBank/DDBJ whole genome shotgun (WGS) entry which is preliminary data.</text>
</comment>
<dbReference type="AlphaFoldDB" id="M0BZZ5"/>
<evidence type="ECO:0000313" key="1">
    <source>
        <dbReference type="EMBL" id="ELZ16581.1"/>
    </source>
</evidence>
<dbReference type="Gene3D" id="1.10.10.10">
    <property type="entry name" value="Winged helix-like DNA-binding domain superfamily/Winged helix DNA-binding domain"/>
    <property type="match status" value="1"/>
</dbReference>
<dbReference type="SUPFAM" id="SSF46785">
    <property type="entry name" value="Winged helix' DNA-binding domain"/>
    <property type="match status" value="1"/>
</dbReference>
<keyword evidence="2" id="KW-1185">Reference proteome</keyword>
<sequence>MDQSELDALHESILDKLAEGRATPSYLADQTNESRQLVSSRLRDLMMGGHVKKIHKGLYELQNDPRASTAGERVKDITSDGYYIDGGDLVGECDRIRLSDNDGLSFDYEIIAEDGTLVVQKRDHEE</sequence>